<keyword evidence="3" id="KW-0443">Lipid metabolism</keyword>
<dbReference type="InterPro" id="IPR052214">
    <property type="entry name" value="DAG_Lipase-Related"/>
</dbReference>
<dbReference type="GO" id="GO:0046340">
    <property type="term" value="P:diacylglycerol catabolic process"/>
    <property type="evidence" value="ECO:0007669"/>
    <property type="project" value="TreeGrafter"/>
</dbReference>
<gene>
    <name evidence="4" type="ORF">LOTGIDRAFT_154047</name>
</gene>
<dbReference type="CTD" id="20236201"/>
<accession>V3ZX80</accession>
<evidence type="ECO:0000256" key="2">
    <source>
        <dbReference type="ARBA" id="ARBA00022963"/>
    </source>
</evidence>
<dbReference type="RefSeq" id="XP_009060027.1">
    <property type="nucleotide sequence ID" value="XM_009061779.1"/>
</dbReference>
<dbReference type="EMBL" id="KB202619">
    <property type="protein sequence ID" value="ESO88977.1"/>
    <property type="molecule type" value="Genomic_DNA"/>
</dbReference>
<keyword evidence="1" id="KW-0378">Hydrolase</keyword>
<name>V3ZX80_LOTGI</name>
<sequence length="120" mass="13655">MTCIEGYQKDSLRTAYVNAHRMIDSVEWPMHPPGQILHVYEVEEESKCCGSETIYSATWADVDDFNEILISPSMAFDHFAEVVSDSLEQLEKRNFEPTTKQATTPQGNFLNAFILIFANC</sequence>
<proteinExistence type="predicted"/>
<keyword evidence="2" id="KW-0442">Lipid degradation</keyword>
<evidence type="ECO:0000256" key="3">
    <source>
        <dbReference type="ARBA" id="ARBA00023098"/>
    </source>
</evidence>
<evidence type="ECO:0000313" key="4">
    <source>
        <dbReference type="EMBL" id="ESO88977.1"/>
    </source>
</evidence>
<evidence type="ECO:0000256" key="1">
    <source>
        <dbReference type="ARBA" id="ARBA00022801"/>
    </source>
</evidence>
<dbReference type="KEGG" id="lgi:LOTGIDRAFT_154047"/>
<evidence type="ECO:0000313" key="5">
    <source>
        <dbReference type="Proteomes" id="UP000030746"/>
    </source>
</evidence>
<dbReference type="GO" id="GO:0019369">
    <property type="term" value="P:arachidonate metabolic process"/>
    <property type="evidence" value="ECO:0007669"/>
    <property type="project" value="TreeGrafter"/>
</dbReference>
<organism evidence="4 5">
    <name type="scientific">Lottia gigantea</name>
    <name type="common">Giant owl limpet</name>
    <dbReference type="NCBI Taxonomy" id="225164"/>
    <lineage>
        <taxon>Eukaryota</taxon>
        <taxon>Metazoa</taxon>
        <taxon>Spiralia</taxon>
        <taxon>Lophotrochozoa</taxon>
        <taxon>Mollusca</taxon>
        <taxon>Gastropoda</taxon>
        <taxon>Patellogastropoda</taxon>
        <taxon>Lottioidea</taxon>
        <taxon>Lottiidae</taxon>
        <taxon>Lottia</taxon>
    </lineage>
</organism>
<protein>
    <submittedName>
        <fullName evidence="4">Uncharacterized protein</fullName>
    </submittedName>
</protein>
<dbReference type="GO" id="GO:0016298">
    <property type="term" value="F:lipase activity"/>
    <property type="evidence" value="ECO:0007669"/>
    <property type="project" value="TreeGrafter"/>
</dbReference>
<dbReference type="Proteomes" id="UP000030746">
    <property type="component" value="Unassembled WGS sequence"/>
</dbReference>
<dbReference type="GeneID" id="20236201"/>
<dbReference type="HOGENOM" id="CLU_2052270_0_0_1"/>
<reference evidence="4 5" key="1">
    <citation type="journal article" date="2013" name="Nature">
        <title>Insights into bilaterian evolution from three spiralian genomes.</title>
        <authorList>
            <person name="Simakov O."/>
            <person name="Marletaz F."/>
            <person name="Cho S.J."/>
            <person name="Edsinger-Gonzales E."/>
            <person name="Havlak P."/>
            <person name="Hellsten U."/>
            <person name="Kuo D.H."/>
            <person name="Larsson T."/>
            <person name="Lv J."/>
            <person name="Arendt D."/>
            <person name="Savage R."/>
            <person name="Osoegawa K."/>
            <person name="de Jong P."/>
            <person name="Grimwood J."/>
            <person name="Chapman J.A."/>
            <person name="Shapiro H."/>
            <person name="Aerts A."/>
            <person name="Otillar R.P."/>
            <person name="Terry A.Y."/>
            <person name="Boore J.L."/>
            <person name="Grigoriev I.V."/>
            <person name="Lindberg D.R."/>
            <person name="Seaver E.C."/>
            <person name="Weisblat D.A."/>
            <person name="Putnam N.H."/>
            <person name="Rokhsar D.S."/>
        </authorList>
    </citation>
    <scope>NUCLEOTIDE SEQUENCE [LARGE SCALE GENOMIC DNA]</scope>
</reference>
<dbReference type="PANTHER" id="PTHR45792">
    <property type="entry name" value="DIACYLGLYCEROL LIPASE HOMOLOG-RELATED"/>
    <property type="match status" value="1"/>
</dbReference>
<keyword evidence="5" id="KW-1185">Reference proteome</keyword>
<dbReference type="PANTHER" id="PTHR45792:SF8">
    <property type="entry name" value="DIACYLGLYCEROL LIPASE-ALPHA"/>
    <property type="match status" value="1"/>
</dbReference>
<dbReference type="AlphaFoldDB" id="V3ZX80"/>
<dbReference type="OrthoDB" id="438440at2759"/>